<evidence type="ECO:0000256" key="1">
    <source>
        <dbReference type="ARBA" id="ARBA00004382"/>
    </source>
</evidence>
<dbReference type="InterPro" id="IPR046357">
    <property type="entry name" value="PPIase_dom_sf"/>
</dbReference>
<accession>A0A1G7GWJ9</accession>
<keyword evidence="4 12" id="KW-0812">Transmembrane</keyword>
<evidence type="ECO:0000256" key="10">
    <source>
        <dbReference type="ARBA" id="ARBA00042775"/>
    </source>
</evidence>
<evidence type="ECO:0000256" key="7">
    <source>
        <dbReference type="ARBA" id="ARBA00023186"/>
    </source>
</evidence>
<proteinExistence type="inferred from homology"/>
<keyword evidence="2" id="KW-1003">Cell membrane</keyword>
<organism evidence="14 15">
    <name type="scientific">Cellulophaga baltica</name>
    <dbReference type="NCBI Taxonomy" id="76594"/>
    <lineage>
        <taxon>Bacteria</taxon>
        <taxon>Pseudomonadati</taxon>
        <taxon>Bacteroidota</taxon>
        <taxon>Flavobacteriia</taxon>
        <taxon>Flavobacteriales</taxon>
        <taxon>Flavobacteriaceae</taxon>
        <taxon>Cellulophaga</taxon>
    </lineage>
</organism>
<evidence type="ECO:0000313" key="14">
    <source>
        <dbReference type="EMBL" id="SDE92532.1"/>
    </source>
</evidence>
<keyword evidence="6 12" id="KW-0472">Membrane</keyword>
<evidence type="ECO:0000256" key="2">
    <source>
        <dbReference type="ARBA" id="ARBA00022475"/>
    </source>
</evidence>
<evidence type="ECO:0000259" key="13">
    <source>
        <dbReference type="PROSITE" id="PS50198"/>
    </source>
</evidence>
<keyword evidence="5 12" id="KW-1133">Transmembrane helix</keyword>
<evidence type="ECO:0000313" key="15">
    <source>
        <dbReference type="Proteomes" id="UP000182114"/>
    </source>
</evidence>
<comment type="subcellular location">
    <subcellularLocation>
        <location evidence="1">Cell inner membrane</location>
        <topology evidence="1">Single-pass type II membrane protein</topology>
        <orientation evidence="1">Periplasmic side</orientation>
    </subcellularLocation>
</comment>
<evidence type="ECO:0000256" key="9">
    <source>
        <dbReference type="ARBA" id="ARBA00040743"/>
    </source>
</evidence>
<dbReference type="InterPro" id="IPR000297">
    <property type="entry name" value="PPIase_PpiC"/>
</dbReference>
<reference evidence="15" key="1">
    <citation type="submission" date="2016-10" db="EMBL/GenBank/DDBJ databases">
        <authorList>
            <person name="Varghese N."/>
            <person name="Submissions S."/>
        </authorList>
    </citation>
    <scope>NUCLEOTIDE SEQUENCE [LARGE SCALE GENOMIC DNA]</scope>
    <source>
        <strain evidence="15">DSM 24729</strain>
    </source>
</reference>
<dbReference type="Gene3D" id="3.10.50.40">
    <property type="match status" value="1"/>
</dbReference>
<keyword evidence="7" id="KW-0143">Chaperone</keyword>
<evidence type="ECO:0000256" key="6">
    <source>
        <dbReference type="ARBA" id="ARBA00023136"/>
    </source>
</evidence>
<gene>
    <name evidence="14" type="ORF">SAMN04487992_105106</name>
</gene>
<keyword evidence="11 14" id="KW-0413">Isomerase</keyword>
<dbReference type="InterPro" id="IPR027304">
    <property type="entry name" value="Trigger_fact/SurA_dom_sf"/>
</dbReference>
<evidence type="ECO:0000256" key="11">
    <source>
        <dbReference type="PROSITE-ProRule" id="PRU00278"/>
    </source>
</evidence>
<evidence type="ECO:0000256" key="4">
    <source>
        <dbReference type="ARBA" id="ARBA00022692"/>
    </source>
</evidence>
<feature type="transmembrane region" description="Helical" evidence="12">
    <location>
        <begin position="12"/>
        <end position="31"/>
    </location>
</feature>
<dbReference type="AlphaFoldDB" id="A0A1G7GWJ9"/>
<name>A0A1G7GWJ9_9FLAO</name>
<dbReference type="PROSITE" id="PS01096">
    <property type="entry name" value="PPIC_PPIASE_1"/>
    <property type="match status" value="1"/>
</dbReference>
<feature type="domain" description="PpiC" evidence="13">
    <location>
        <begin position="348"/>
        <end position="454"/>
    </location>
</feature>
<dbReference type="Pfam" id="PF13623">
    <property type="entry name" value="SurA_N_2"/>
    <property type="match status" value="1"/>
</dbReference>
<dbReference type="PROSITE" id="PS50198">
    <property type="entry name" value="PPIC_PPIASE_2"/>
    <property type="match status" value="1"/>
</dbReference>
<evidence type="ECO:0000256" key="5">
    <source>
        <dbReference type="ARBA" id="ARBA00022989"/>
    </source>
</evidence>
<keyword evidence="11" id="KW-0697">Rotamase</keyword>
<dbReference type="GO" id="GO:0003755">
    <property type="term" value="F:peptidyl-prolyl cis-trans isomerase activity"/>
    <property type="evidence" value="ECO:0007669"/>
    <property type="project" value="UniProtKB-KW"/>
</dbReference>
<evidence type="ECO:0000256" key="12">
    <source>
        <dbReference type="SAM" id="Phobius"/>
    </source>
</evidence>
<dbReference type="SUPFAM" id="SSF109998">
    <property type="entry name" value="Triger factor/SurA peptide-binding domain-like"/>
    <property type="match status" value="1"/>
</dbReference>
<dbReference type="EMBL" id="FNBD01000005">
    <property type="protein sequence ID" value="SDE92532.1"/>
    <property type="molecule type" value="Genomic_DNA"/>
</dbReference>
<sequence length="706" mass="77483">MAILDKIRRKTTILILIIGLALFAFVISGIFSTNAFSGAKVGSSVAEVNGDEISIDGFREQVEIASKSYGANASSMQVVNNVYEQNVRNAILDQQFEKLGIVVEQDQIVNFLRTNPTYSQLPQFLNENGVFDENKFISFIADLKLNNPAGYQQWLQEEQSIIRAAKEQIYFNLIRAGVGTTLKEGELDYKLANDKFDISYVRVPYASILDSTVAVSKSEIESYVKAHAEDFKLEDSRDIQFVYFEEKASLSDEKEVEEKITALLGDTQMFNEAKDTTETVRGFRNTLDNIAFLDVNSDTKFDTIYKPKSSLSPKVADTLVKMNIGQIYGPYRDGNTFKVSKLTGKRAGGNVKASHILIAFAGATSAGEEVTRTKEEAESKAKEVLAEAKKSGAVFADLAKENSDGPSGPRGGDLGFFQEGAMVKPFNDFVFNNGTGAIGLVETDFGFHIVKVEEKQDLYQVANLVREVEPSEETIDLLFQDATKFEMSTLENSAKFEEVAKQDNYVVRPVNKLNPMDENLPGLGSQRAIVQWAFNSDSEIGDVKRFDLNDGYAVVRLTAKYAKGLMTSEDASPVVLPILRKQKKAAMIIEKNKGKSFDAFAKDNNVSAATASAISVKTPTIAGAGREPAVAGTAYVLAEGKTSGLIEGESGVYMVTVTKKTPATKLENYSTFANTLKASNSTRVNTSVYQALKAASEIEDNRSMFY</sequence>
<dbReference type="RefSeq" id="WP_074538276.1">
    <property type="nucleotide sequence ID" value="NZ_FNBD01000005.1"/>
</dbReference>
<dbReference type="InterPro" id="IPR023058">
    <property type="entry name" value="PPIase_PpiC_CS"/>
</dbReference>
<keyword evidence="3" id="KW-0997">Cell inner membrane</keyword>
<evidence type="ECO:0000256" key="8">
    <source>
        <dbReference type="ARBA" id="ARBA00038408"/>
    </source>
</evidence>
<comment type="similarity">
    <text evidence="8">Belongs to the PpiD chaperone family.</text>
</comment>
<dbReference type="InterPro" id="IPR052029">
    <property type="entry name" value="PpiD_chaperone"/>
</dbReference>
<dbReference type="PANTHER" id="PTHR47529:SF1">
    <property type="entry name" value="PERIPLASMIC CHAPERONE PPID"/>
    <property type="match status" value="1"/>
</dbReference>
<keyword evidence="15" id="KW-1185">Reference proteome</keyword>
<dbReference type="PANTHER" id="PTHR47529">
    <property type="entry name" value="PEPTIDYL-PROLYL CIS-TRANS ISOMERASE D"/>
    <property type="match status" value="1"/>
</dbReference>
<evidence type="ECO:0000256" key="3">
    <source>
        <dbReference type="ARBA" id="ARBA00022519"/>
    </source>
</evidence>
<protein>
    <recommendedName>
        <fullName evidence="9">Periplasmic chaperone PpiD</fullName>
    </recommendedName>
    <alternativeName>
        <fullName evidence="10">Periplasmic folding chaperone</fullName>
    </alternativeName>
</protein>
<dbReference type="Proteomes" id="UP000182114">
    <property type="component" value="Unassembled WGS sequence"/>
</dbReference>
<dbReference type="GO" id="GO:0005886">
    <property type="term" value="C:plasma membrane"/>
    <property type="evidence" value="ECO:0007669"/>
    <property type="project" value="UniProtKB-SubCell"/>
</dbReference>
<dbReference type="eggNOG" id="COG0760">
    <property type="taxonomic scope" value="Bacteria"/>
</dbReference>
<dbReference type="SUPFAM" id="SSF54534">
    <property type="entry name" value="FKBP-like"/>
    <property type="match status" value="1"/>
</dbReference>
<dbReference type="Pfam" id="PF13616">
    <property type="entry name" value="Rotamase_3"/>
    <property type="match status" value="1"/>
</dbReference>